<dbReference type="GO" id="GO:0050568">
    <property type="term" value="F:protein-glutamine glutaminase activity"/>
    <property type="evidence" value="ECO:0007669"/>
    <property type="project" value="UniProtKB-UniRule"/>
</dbReference>
<keyword evidence="1 3" id="KW-0145">Chemotaxis</keyword>
<dbReference type="KEGG" id="salo:EF888_11280"/>
<proteinExistence type="inferred from homology"/>
<dbReference type="InterPro" id="IPR005659">
    <property type="entry name" value="Chemorcpt_Glu_NH3ase_CheD"/>
</dbReference>
<dbReference type="EMBL" id="QGGV01000002">
    <property type="protein sequence ID" value="PWK57936.1"/>
    <property type="molecule type" value="Genomic_DNA"/>
</dbReference>
<dbReference type="GO" id="GO:0006935">
    <property type="term" value="P:chemotaxis"/>
    <property type="evidence" value="ECO:0007669"/>
    <property type="project" value="UniProtKB-UniRule"/>
</dbReference>
<protein>
    <recommendedName>
        <fullName evidence="3">Probable chemoreceptor glutamine deamidase CheD</fullName>
        <ecNumber evidence="3">3.5.1.44</ecNumber>
    </recommendedName>
</protein>
<keyword evidence="2 3" id="KW-0378">Hydrolase</keyword>
<evidence type="ECO:0000313" key="5">
    <source>
        <dbReference type="Proteomes" id="UP000245390"/>
    </source>
</evidence>
<evidence type="ECO:0000256" key="2">
    <source>
        <dbReference type="ARBA" id="ARBA00022801"/>
    </source>
</evidence>
<name>A0A316GD89_9RHOB</name>
<evidence type="ECO:0000313" key="4">
    <source>
        <dbReference type="EMBL" id="PWK57936.1"/>
    </source>
</evidence>
<dbReference type="AlphaFoldDB" id="A0A316GD89"/>
<dbReference type="PANTHER" id="PTHR35147">
    <property type="entry name" value="CHEMORECEPTOR GLUTAMINE DEAMIDASE CHED-RELATED"/>
    <property type="match status" value="1"/>
</dbReference>
<evidence type="ECO:0000256" key="1">
    <source>
        <dbReference type="ARBA" id="ARBA00022500"/>
    </source>
</evidence>
<comment type="catalytic activity">
    <reaction evidence="3">
        <text>L-glutaminyl-[protein] + H2O = L-glutamyl-[protein] + NH4(+)</text>
        <dbReference type="Rhea" id="RHEA:16441"/>
        <dbReference type="Rhea" id="RHEA-COMP:10207"/>
        <dbReference type="Rhea" id="RHEA-COMP:10208"/>
        <dbReference type="ChEBI" id="CHEBI:15377"/>
        <dbReference type="ChEBI" id="CHEBI:28938"/>
        <dbReference type="ChEBI" id="CHEBI:29973"/>
        <dbReference type="ChEBI" id="CHEBI:30011"/>
        <dbReference type="EC" id="3.5.1.44"/>
    </reaction>
</comment>
<comment type="similarity">
    <text evidence="3">Belongs to the CheD family.</text>
</comment>
<dbReference type="InterPro" id="IPR011324">
    <property type="entry name" value="Cytotoxic_necrot_fac-like_cat"/>
</dbReference>
<reference evidence="4 5" key="1">
    <citation type="submission" date="2018-05" db="EMBL/GenBank/DDBJ databases">
        <title>Genomic Encyclopedia of Type Strains, Phase IV (KMG-IV): sequencing the most valuable type-strain genomes for metagenomic binning, comparative biology and taxonomic classification.</title>
        <authorList>
            <person name="Goeker M."/>
        </authorList>
    </citation>
    <scope>NUCLEOTIDE SEQUENCE [LARGE SCALE GENOMIC DNA]</scope>
    <source>
        <strain evidence="4 5">DSM 103371</strain>
    </source>
</reference>
<keyword evidence="5" id="KW-1185">Reference proteome</keyword>
<dbReference type="RefSeq" id="WP_109758498.1">
    <property type="nucleotide sequence ID" value="NZ_CP034588.1"/>
</dbReference>
<dbReference type="EC" id="3.5.1.44" evidence="3"/>
<comment type="caution">
    <text evidence="4">The sequence shown here is derived from an EMBL/GenBank/DDBJ whole genome shotgun (WGS) entry which is preliminary data.</text>
</comment>
<comment type="function">
    <text evidence="3">Probably deamidates glutamine residues to glutamate on methyl-accepting chemotaxis receptors (MCPs), playing an important role in chemotaxis.</text>
</comment>
<dbReference type="Gene3D" id="3.30.1330.200">
    <property type="match status" value="1"/>
</dbReference>
<dbReference type="Pfam" id="PF03975">
    <property type="entry name" value="CheD"/>
    <property type="match status" value="1"/>
</dbReference>
<dbReference type="HAMAP" id="MF_01440">
    <property type="entry name" value="CheD"/>
    <property type="match status" value="1"/>
</dbReference>
<dbReference type="Proteomes" id="UP000245390">
    <property type="component" value="Unassembled WGS sequence"/>
</dbReference>
<sequence>MTNLYIAQGEDAVGRSEDMVITTILGSCISICLWDPVAGVGGMNHLLLPEMHQAGSLSTSGAVAMDRLINRMMPLGAVRPRLRGKLFGGSSMLQGRTDIGARNAAFGQAYLKTEGIPCDAENVGGTRARKLRFFPATGVAQLKFVEEAPRLKTPKVMPSNDVELF</sequence>
<gene>
    <name evidence="3" type="primary">cheD</name>
    <name evidence="4" type="ORF">C8D95_102586</name>
</gene>
<dbReference type="CDD" id="cd16352">
    <property type="entry name" value="CheD"/>
    <property type="match status" value="1"/>
</dbReference>
<dbReference type="OrthoDB" id="9807202at2"/>
<organism evidence="4 5">
    <name type="scientific">Silicimonas algicola</name>
    <dbReference type="NCBI Taxonomy" id="1826607"/>
    <lineage>
        <taxon>Bacteria</taxon>
        <taxon>Pseudomonadati</taxon>
        <taxon>Pseudomonadota</taxon>
        <taxon>Alphaproteobacteria</taxon>
        <taxon>Rhodobacterales</taxon>
        <taxon>Paracoccaceae</taxon>
    </lineage>
</organism>
<evidence type="ECO:0000256" key="3">
    <source>
        <dbReference type="HAMAP-Rule" id="MF_01440"/>
    </source>
</evidence>
<dbReference type="SUPFAM" id="SSF64438">
    <property type="entry name" value="CNF1/YfiH-like putative cysteine hydrolases"/>
    <property type="match status" value="1"/>
</dbReference>
<dbReference type="PANTHER" id="PTHR35147:SF2">
    <property type="entry name" value="CHEMORECEPTOR GLUTAMINE DEAMIDASE CHED-RELATED"/>
    <property type="match status" value="1"/>
</dbReference>
<accession>A0A316GD89</accession>
<dbReference type="InterPro" id="IPR038592">
    <property type="entry name" value="CheD-like_sf"/>
</dbReference>